<dbReference type="SUPFAM" id="SSF53590">
    <property type="entry name" value="Nucleoside hydrolase"/>
    <property type="match status" value="1"/>
</dbReference>
<dbReference type="GO" id="GO:0008477">
    <property type="term" value="F:purine nucleosidase activity"/>
    <property type="evidence" value="ECO:0007669"/>
    <property type="project" value="TreeGrafter"/>
</dbReference>
<dbReference type="STRING" id="525367.HMPREF0556_11930"/>
<dbReference type="GO" id="GO:0006152">
    <property type="term" value="P:purine nucleoside catabolic process"/>
    <property type="evidence" value="ECO:0007669"/>
    <property type="project" value="TreeGrafter"/>
</dbReference>
<evidence type="ECO:0000256" key="2">
    <source>
        <dbReference type="ARBA" id="ARBA00023295"/>
    </source>
</evidence>
<dbReference type="CDD" id="cd02651">
    <property type="entry name" value="nuc_hydro_IU_UC_XIUA"/>
    <property type="match status" value="1"/>
</dbReference>
<dbReference type="InterPro" id="IPR036452">
    <property type="entry name" value="Ribo_hydro-like"/>
</dbReference>
<dbReference type="EMBL" id="ACCR02000005">
    <property type="protein sequence ID" value="EFI83245.1"/>
    <property type="molecule type" value="Genomic_DNA"/>
</dbReference>
<comment type="caution">
    <text evidence="4">The sequence shown here is derived from an EMBL/GenBank/DDBJ whole genome shotgun (WGS) entry which is preliminary data.</text>
</comment>
<dbReference type="EC" id="3.2.-.-" evidence="4"/>
<organism evidence="4 5">
    <name type="scientific">Listeria grayi DSM 20601</name>
    <dbReference type="NCBI Taxonomy" id="525367"/>
    <lineage>
        <taxon>Bacteria</taxon>
        <taxon>Bacillati</taxon>
        <taxon>Bacillota</taxon>
        <taxon>Bacilli</taxon>
        <taxon>Bacillales</taxon>
        <taxon>Listeriaceae</taxon>
        <taxon>Listeria</taxon>
    </lineage>
</organism>
<reference evidence="4" key="1">
    <citation type="submission" date="2010-06" db="EMBL/GenBank/DDBJ databases">
        <authorList>
            <person name="Muzny D."/>
            <person name="Qin X."/>
            <person name="Buhay C."/>
            <person name="Dugan-Rocha S."/>
            <person name="Ding Y."/>
            <person name="Chen G."/>
            <person name="Hawes A."/>
            <person name="Holder M."/>
            <person name="Jhangiani S."/>
            <person name="Johnson A."/>
            <person name="Khan Z."/>
            <person name="Li Z."/>
            <person name="Liu W."/>
            <person name="Liu X."/>
            <person name="Perez L."/>
            <person name="Shen H."/>
            <person name="Wang Q."/>
            <person name="Watt J."/>
            <person name="Xi L."/>
            <person name="Xin Y."/>
            <person name="Zhou J."/>
            <person name="Deng J."/>
            <person name="Jiang H."/>
            <person name="Liu Y."/>
            <person name="Qu J."/>
            <person name="Song X.-Z."/>
            <person name="Zhang L."/>
            <person name="Villasana D."/>
            <person name="Johnson A."/>
            <person name="Liu J."/>
            <person name="Liyanage D."/>
            <person name="Lorensuhewa L."/>
            <person name="Robinson T."/>
            <person name="Song A."/>
            <person name="Song B.-B."/>
            <person name="Dinh H."/>
            <person name="Thornton R."/>
            <person name="Coyle M."/>
            <person name="Francisco L."/>
            <person name="Jackson L."/>
            <person name="Javaid M."/>
            <person name="Korchina V."/>
            <person name="Kovar C."/>
            <person name="Mata R."/>
            <person name="Mathew T."/>
            <person name="Ngo R."/>
            <person name="Nguyen L."/>
            <person name="Nguyen N."/>
            <person name="Okwuonu G."/>
            <person name="Ongeri F."/>
            <person name="Pham C."/>
            <person name="Simmons D."/>
            <person name="Wilczek-Boney K."/>
            <person name="Hale W."/>
            <person name="Jakkamsetti A."/>
            <person name="Pham P."/>
            <person name="Ruth R."/>
            <person name="San Lucas F."/>
            <person name="Warren J."/>
            <person name="Zhang J."/>
            <person name="Zhao Z."/>
            <person name="Zhou C."/>
            <person name="Zhu D."/>
            <person name="Lee S."/>
            <person name="Bess C."/>
            <person name="Blankenburg K."/>
            <person name="Forbes L."/>
            <person name="Fu Q."/>
            <person name="Gubbala S."/>
            <person name="Hirani K."/>
            <person name="Jayaseelan J.C."/>
            <person name="Lara F."/>
            <person name="Munidasa M."/>
            <person name="Palculict T."/>
            <person name="Patil S."/>
            <person name="Pu L.-L."/>
            <person name="Saada N."/>
            <person name="Tang L."/>
            <person name="Weissenberger G."/>
            <person name="Zhu Y."/>
            <person name="Hemphill L."/>
            <person name="Shang Y."/>
            <person name="Youmans B."/>
            <person name="Ayvaz T."/>
            <person name="Ross M."/>
            <person name="Santibanez J."/>
            <person name="Aqrawi P."/>
            <person name="Gross S."/>
            <person name="Joshi V."/>
            <person name="Fowler G."/>
            <person name="Nazareth L."/>
            <person name="Reid J."/>
            <person name="Worley K."/>
            <person name="Petrosino J."/>
            <person name="Highlander S."/>
            <person name="Gibbs R."/>
        </authorList>
    </citation>
    <scope>NUCLEOTIDE SEQUENCE [LARGE SCALE GENOMIC DNA]</scope>
    <source>
        <strain evidence="4">DSM 20601</strain>
    </source>
</reference>
<accession>D7V113</accession>
<dbReference type="NCBIfam" id="NF008036">
    <property type="entry name" value="PRK10768.1"/>
    <property type="match status" value="1"/>
</dbReference>
<gene>
    <name evidence="4" type="primary">rihA</name>
    <name evidence="4" type="ORF">HMPREF0556_11930</name>
</gene>
<evidence type="ECO:0000313" key="5">
    <source>
        <dbReference type="Proteomes" id="UP000010119"/>
    </source>
</evidence>
<dbReference type="eggNOG" id="COG1957">
    <property type="taxonomic scope" value="Bacteria"/>
</dbReference>
<dbReference type="InterPro" id="IPR001910">
    <property type="entry name" value="Inosine/uridine_hydrolase_dom"/>
</dbReference>
<proteinExistence type="predicted"/>
<dbReference type="PANTHER" id="PTHR12304">
    <property type="entry name" value="INOSINE-URIDINE PREFERRING NUCLEOSIDE HYDROLASE"/>
    <property type="match status" value="1"/>
</dbReference>
<dbReference type="AlphaFoldDB" id="D7V113"/>
<evidence type="ECO:0000256" key="1">
    <source>
        <dbReference type="ARBA" id="ARBA00022801"/>
    </source>
</evidence>
<evidence type="ECO:0000313" key="4">
    <source>
        <dbReference type="EMBL" id="EFI83245.1"/>
    </source>
</evidence>
<dbReference type="Gene3D" id="3.90.245.10">
    <property type="entry name" value="Ribonucleoside hydrolase-like"/>
    <property type="match status" value="1"/>
</dbReference>
<dbReference type="Proteomes" id="UP000010119">
    <property type="component" value="Unassembled WGS sequence"/>
</dbReference>
<dbReference type="GO" id="GO:0005829">
    <property type="term" value="C:cytosol"/>
    <property type="evidence" value="ECO:0007669"/>
    <property type="project" value="TreeGrafter"/>
</dbReference>
<dbReference type="Pfam" id="PF01156">
    <property type="entry name" value="IU_nuc_hydro"/>
    <property type="match status" value="1"/>
</dbReference>
<dbReference type="GO" id="GO:0045437">
    <property type="term" value="F:uridine nucleosidase activity"/>
    <property type="evidence" value="ECO:0007669"/>
    <property type="project" value="UniProtKB-ARBA"/>
</dbReference>
<dbReference type="HOGENOM" id="CLU_036838_2_2_9"/>
<evidence type="ECO:0000259" key="3">
    <source>
        <dbReference type="Pfam" id="PF01156"/>
    </source>
</evidence>
<sequence length="324" mass="35144">MCSDKALYQKNRSEEMTNLTARPIIIDTDPGIDDAVAIAIALYAEELDVRLLTTVSGNVSLAKVTTNLLKLMAFFEKEIPVAAGAYQPLMREVVDASDIHGSTGMDGYDFPAAAEHLLTGRHAVEEMYHTIMASEEKMTLVGIGPLTNFALLFSTYPAVKEKIAEIVIMGGSTGRGNKGVLSEFNIAVDPEAAKIVFEAGLPIAVAPLDVGWKALVLPEDSEIIKTLGKTGDMMYQLFKKYRGGSFTTGLKMYDACAVAYLLEPEMFTIAETFVGIETTGEYTAGATIVDLKGYLGKPANANVCIDVDEARFKAWMLKRIKNCI</sequence>
<protein>
    <submittedName>
        <fullName evidence="4">Inosine-uridine preferring nucleoside hydrolase</fullName>
        <ecNumber evidence="4">3.2.-.-</ecNumber>
    </submittedName>
</protein>
<dbReference type="InterPro" id="IPR023186">
    <property type="entry name" value="IUNH"/>
</dbReference>
<name>D7V113_LISGR</name>
<keyword evidence="2 4" id="KW-0326">Glycosidase</keyword>
<keyword evidence="5" id="KW-1185">Reference proteome</keyword>
<dbReference type="PROSITE" id="PS01247">
    <property type="entry name" value="IUNH"/>
    <property type="match status" value="1"/>
</dbReference>
<dbReference type="PANTHER" id="PTHR12304:SF15">
    <property type="entry name" value="NON-SPECIFIC RIBONUCLEOSIDE HYDROLASE RIHC"/>
    <property type="match status" value="1"/>
</dbReference>
<feature type="domain" description="Inosine/uridine-preferring nucleoside hydrolase" evidence="3">
    <location>
        <begin position="24"/>
        <end position="313"/>
    </location>
</feature>
<keyword evidence="1 4" id="KW-0378">Hydrolase</keyword>
<dbReference type="InterPro" id="IPR015910">
    <property type="entry name" value="I/U_nuclsd_hydro_CS"/>
</dbReference>